<dbReference type="SUPFAM" id="SSF54616">
    <property type="entry name" value="DNA-binding domain of Mlu1-box binding protein MBP1"/>
    <property type="match status" value="1"/>
</dbReference>
<reference evidence="2" key="1">
    <citation type="journal article" date="2020" name="Stud. Mycol.">
        <title>101 Dothideomycetes genomes: a test case for predicting lifestyles and emergence of pathogens.</title>
        <authorList>
            <person name="Haridas S."/>
            <person name="Albert R."/>
            <person name="Binder M."/>
            <person name="Bloem J."/>
            <person name="Labutti K."/>
            <person name="Salamov A."/>
            <person name="Andreopoulos B."/>
            <person name="Baker S."/>
            <person name="Barry K."/>
            <person name="Bills G."/>
            <person name="Bluhm B."/>
            <person name="Cannon C."/>
            <person name="Castanera R."/>
            <person name="Culley D."/>
            <person name="Daum C."/>
            <person name="Ezra D."/>
            <person name="Gonzalez J."/>
            <person name="Henrissat B."/>
            <person name="Kuo A."/>
            <person name="Liang C."/>
            <person name="Lipzen A."/>
            <person name="Lutzoni F."/>
            <person name="Magnuson J."/>
            <person name="Mondo S."/>
            <person name="Nolan M."/>
            <person name="Ohm R."/>
            <person name="Pangilinan J."/>
            <person name="Park H.-J."/>
            <person name="Ramirez L."/>
            <person name="Alfaro M."/>
            <person name="Sun H."/>
            <person name="Tritt A."/>
            <person name="Yoshinaga Y."/>
            <person name="Zwiers L.-H."/>
            <person name="Turgeon B."/>
            <person name="Goodwin S."/>
            <person name="Spatafora J."/>
            <person name="Crous P."/>
            <person name="Grigoriev I."/>
        </authorList>
    </citation>
    <scope>NUCLEOTIDE SEQUENCE</scope>
    <source>
        <strain evidence="2">CBS 121167</strain>
    </source>
</reference>
<organism evidence="2 3">
    <name type="scientific">Aplosporella prunicola CBS 121167</name>
    <dbReference type="NCBI Taxonomy" id="1176127"/>
    <lineage>
        <taxon>Eukaryota</taxon>
        <taxon>Fungi</taxon>
        <taxon>Dikarya</taxon>
        <taxon>Ascomycota</taxon>
        <taxon>Pezizomycotina</taxon>
        <taxon>Dothideomycetes</taxon>
        <taxon>Dothideomycetes incertae sedis</taxon>
        <taxon>Botryosphaeriales</taxon>
        <taxon>Aplosporellaceae</taxon>
        <taxon>Aplosporella</taxon>
    </lineage>
</organism>
<feature type="domain" description="HTH APSES-type" evidence="1">
    <location>
        <begin position="64"/>
        <end position="182"/>
    </location>
</feature>
<gene>
    <name evidence="2" type="ORF">K452DRAFT_201841</name>
</gene>
<dbReference type="PANTHER" id="PTHR43828:SF5">
    <property type="entry name" value="TRANSCRIPTIONAL REPRESSOR XBP1"/>
    <property type="match status" value="1"/>
</dbReference>
<dbReference type="InterPro" id="IPR036887">
    <property type="entry name" value="HTH_APSES_sf"/>
</dbReference>
<sequence>PKRQKASKVAAIFIKAKAKEPVRYPPHEGNEDADLLAEHKKFRINPLGHIKDYCRHIPYNSEKKLFFEKTGREALEVYQYEFFMPGDDRDHVVMWDYNIGLVRVTPFFKACKYSKTTPARVLNINQGLRDLSHSITGGALAAQGYWMPYDTAKAVAATFCYEIRAALTPVFGVNFMHECILPGDPGFGSFNIDRAITRHSAAQAHTFRLLYSSSKDGNVSSGGNSPSMGMLAAPPLPPPIMPGGGKTRTLRQRRTADAESGYGTDTDQSDRYMCSPVSTITSQGWTSVNGVERAYTPSPKTFVPQLSPWLSSVP</sequence>
<dbReference type="GeneID" id="54293544"/>
<name>A0A6A6BM45_9PEZI</name>
<dbReference type="GO" id="GO:0003677">
    <property type="term" value="F:DNA binding"/>
    <property type="evidence" value="ECO:0007669"/>
    <property type="project" value="InterPro"/>
</dbReference>
<evidence type="ECO:0000259" key="1">
    <source>
        <dbReference type="PROSITE" id="PS51299"/>
    </source>
</evidence>
<proteinExistence type="predicted"/>
<dbReference type="RefSeq" id="XP_033400922.1">
    <property type="nucleotide sequence ID" value="XM_033536048.1"/>
</dbReference>
<dbReference type="GO" id="GO:0000981">
    <property type="term" value="F:DNA-binding transcription factor activity, RNA polymerase II-specific"/>
    <property type="evidence" value="ECO:0007669"/>
    <property type="project" value="UniProtKB-ARBA"/>
</dbReference>
<dbReference type="PROSITE" id="PS51299">
    <property type="entry name" value="HTH_APSES"/>
    <property type="match status" value="1"/>
</dbReference>
<dbReference type="InterPro" id="IPR051642">
    <property type="entry name" value="SWI6-like"/>
</dbReference>
<keyword evidence="3" id="KW-1185">Reference proteome</keyword>
<feature type="non-terminal residue" evidence="2">
    <location>
        <position position="314"/>
    </location>
</feature>
<accession>A0A6A6BM45</accession>
<dbReference type="PANTHER" id="PTHR43828">
    <property type="entry name" value="ASPARAGINASE"/>
    <property type="match status" value="1"/>
</dbReference>
<feature type="non-terminal residue" evidence="2">
    <location>
        <position position="1"/>
    </location>
</feature>
<dbReference type="Proteomes" id="UP000799438">
    <property type="component" value="Unassembled WGS sequence"/>
</dbReference>
<dbReference type="InterPro" id="IPR003163">
    <property type="entry name" value="Tscrpt_reg_HTH_APSES-type"/>
</dbReference>
<dbReference type="Gene3D" id="3.10.260.10">
    <property type="entry name" value="Transcription regulator HTH, APSES-type DNA-binding domain"/>
    <property type="match status" value="1"/>
</dbReference>
<evidence type="ECO:0000313" key="2">
    <source>
        <dbReference type="EMBL" id="KAF2145210.1"/>
    </source>
</evidence>
<dbReference type="AlphaFoldDB" id="A0A6A6BM45"/>
<dbReference type="GO" id="GO:0033309">
    <property type="term" value="C:SBF transcription complex"/>
    <property type="evidence" value="ECO:0007669"/>
    <property type="project" value="TreeGrafter"/>
</dbReference>
<protein>
    <recommendedName>
        <fullName evidence="1">HTH APSES-type domain-containing protein</fullName>
    </recommendedName>
</protein>
<dbReference type="EMBL" id="ML995478">
    <property type="protein sequence ID" value="KAF2145210.1"/>
    <property type="molecule type" value="Genomic_DNA"/>
</dbReference>
<dbReference type="GO" id="GO:0030907">
    <property type="term" value="C:MBF transcription complex"/>
    <property type="evidence" value="ECO:0007669"/>
    <property type="project" value="TreeGrafter"/>
</dbReference>
<evidence type="ECO:0000313" key="3">
    <source>
        <dbReference type="Proteomes" id="UP000799438"/>
    </source>
</evidence>
<dbReference type="OrthoDB" id="5562739at2759"/>